<evidence type="ECO:0000313" key="2">
    <source>
        <dbReference type="EMBL" id="MUG73799.1"/>
    </source>
</evidence>
<comment type="caution">
    <text evidence="2">The sequence shown here is derived from an EMBL/GenBank/DDBJ whole genome shotgun (WGS) entry which is preliminary data.</text>
</comment>
<feature type="transmembrane region" description="Helical" evidence="1">
    <location>
        <begin position="30"/>
        <end position="51"/>
    </location>
</feature>
<dbReference type="InterPro" id="IPR010001">
    <property type="entry name" value="BofA"/>
</dbReference>
<keyword evidence="1" id="KW-1133">Transmembrane helix</keyword>
<evidence type="ECO:0000256" key="1">
    <source>
        <dbReference type="SAM" id="Phobius"/>
    </source>
</evidence>
<dbReference type="NCBIfam" id="TIGR02862">
    <property type="entry name" value="spore_BofA"/>
    <property type="match status" value="1"/>
</dbReference>
<gene>
    <name evidence="2" type="primary">bofA</name>
    <name evidence="2" type="ORF">GNP93_24635</name>
</gene>
<keyword evidence="3" id="KW-1185">Reference proteome</keyword>
<dbReference type="RefSeq" id="WP_127609516.1">
    <property type="nucleotide sequence ID" value="NZ_JARTHJ010000109.1"/>
</dbReference>
<dbReference type="AlphaFoldDB" id="A0A7X2ZF65"/>
<name>A0A7X2ZF65_9BACL</name>
<dbReference type="Proteomes" id="UP000450917">
    <property type="component" value="Unassembled WGS sequence"/>
</dbReference>
<protein>
    <submittedName>
        <fullName evidence="2">Pro-sigmaK processing inhibitor BofA</fullName>
    </submittedName>
</protein>
<sequence>MKAYLLWGLMIGSGGLLALLLLRNRFAIQWLGALSLHVVFAAVLLYIMNLFTPYTHFELPLNAVTVGIVSILGIPGLAVLTALKLWVIV</sequence>
<reference evidence="2 3" key="1">
    <citation type="submission" date="2019-11" db="EMBL/GenBank/DDBJ databases">
        <title>Draft genome sequences of five Paenibacillus species of dairy origin.</title>
        <authorList>
            <person name="Olajide A.M."/>
            <person name="Chen S."/>
            <person name="Lapointe G."/>
        </authorList>
    </citation>
    <scope>NUCLEOTIDE SEQUENCE [LARGE SCALE GENOMIC DNA]</scope>
    <source>
        <strain evidence="2 3">2CS3</strain>
    </source>
</reference>
<dbReference type="Pfam" id="PF07441">
    <property type="entry name" value="BofA"/>
    <property type="match status" value="1"/>
</dbReference>
<accession>A0A7X2ZF65</accession>
<keyword evidence="1" id="KW-0812">Transmembrane</keyword>
<organism evidence="2 3">
    <name type="scientific">Paenibacillus validus</name>
    <dbReference type="NCBI Taxonomy" id="44253"/>
    <lineage>
        <taxon>Bacteria</taxon>
        <taxon>Bacillati</taxon>
        <taxon>Bacillota</taxon>
        <taxon>Bacilli</taxon>
        <taxon>Bacillales</taxon>
        <taxon>Paenibacillaceae</taxon>
        <taxon>Paenibacillus</taxon>
    </lineage>
</organism>
<proteinExistence type="predicted"/>
<feature type="transmembrane region" description="Helical" evidence="1">
    <location>
        <begin position="6"/>
        <end position="23"/>
    </location>
</feature>
<keyword evidence="1" id="KW-0472">Membrane</keyword>
<feature type="transmembrane region" description="Helical" evidence="1">
    <location>
        <begin position="63"/>
        <end position="87"/>
    </location>
</feature>
<evidence type="ECO:0000313" key="3">
    <source>
        <dbReference type="Proteomes" id="UP000450917"/>
    </source>
</evidence>
<dbReference type="EMBL" id="WNZX01000033">
    <property type="protein sequence ID" value="MUG73799.1"/>
    <property type="molecule type" value="Genomic_DNA"/>
</dbReference>